<evidence type="ECO:0000313" key="4">
    <source>
        <dbReference type="EMBL" id="MFB9105394.1"/>
    </source>
</evidence>
<dbReference type="Pfam" id="PF18962">
    <property type="entry name" value="Por_Secre_tail"/>
    <property type="match status" value="1"/>
</dbReference>
<dbReference type="Gene3D" id="2.60.40.10">
    <property type="entry name" value="Immunoglobulins"/>
    <property type="match status" value="2"/>
</dbReference>
<name>A0ABV5H0H6_9FLAO</name>
<evidence type="ECO:0000259" key="3">
    <source>
        <dbReference type="Pfam" id="PF18962"/>
    </source>
</evidence>
<reference evidence="4 5" key="1">
    <citation type="submission" date="2024-09" db="EMBL/GenBank/DDBJ databases">
        <authorList>
            <person name="Sun Q."/>
            <person name="Mori K."/>
        </authorList>
    </citation>
    <scope>NUCLEOTIDE SEQUENCE [LARGE SCALE GENOMIC DNA]</scope>
    <source>
        <strain evidence="4 5">CECT 8300</strain>
    </source>
</reference>
<keyword evidence="1 2" id="KW-0732">Signal</keyword>
<evidence type="ECO:0000256" key="2">
    <source>
        <dbReference type="SAM" id="SignalP"/>
    </source>
</evidence>
<dbReference type="InterPro" id="IPR008965">
    <property type="entry name" value="CBM2/CBM3_carb-bd_dom_sf"/>
</dbReference>
<dbReference type="RefSeq" id="WP_290274251.1">
    <property type="nucleotide sequence ID" value="NZ_JAUFQP010000015.1"/>
</dbReference>
<evidence type="ECO:0000313" key="5">
    <source>
        <dbReference type="Proteomes" id="UP001589590"/>
    </source>
</evidence>
<dbReference type="SUPFAM" id="SSF49478">
    <property type="entry name" value="Cna protein B-type domain"/>
    <property type="match status" value="1"/>
</dbReference>
<dbReference type="Proteomes" id="UP001589590">
    <property type="component" value="Unassembled WGS sequence"/>
</dbReference>
<dbReference type="SUPFAM" id="SSF141072">
    <property type="entry name" value="CalX-like"/>
    <property type="match status" value="1"/>
</dbReference>
<dbReference type="EMBL" id="JBHMFA010000006">
    <property type="protein sequence ID" value="MFB9105394.1"/>
    <property type="molecule type" value="Genomic_DNA"/>
</dbReference>
<evidence type="ECO:0000256" key="1">
    <source>
        <dbReference type="ARBA" id="ARBA00022729"/>
    </source>
</evidence>
<dbReference type="InterPro" id="IPR026444">
    <property type="entry name" value="Secre_tail"/>
</dbReference>
<accession>A0ABV5H0H6</accession>
<sequence>MKAIKITLLLLSLITTAFGQNSLTIENLEAAPGENTKVIIALENSDNISGFQFKIKVPNGLILKEKEAVFTGRASNHVIYPKALGNGTYLLLGFSGTNTNFTGSSGGLIEIPIEIPLNYQAGETYNITLLDVIVSSSNGEDLGSNHQDGVLTIVEGENPDLEVDAISVLQADILPNAVSNISWNVENVGLAAAIGGWREQVALVSQTNGKKYIIGYAYYNNTLLEGASIDRSLEVNIPQIIGFDGDVKIEVSLVTNSGVKEPTSAKENNIAVSAETKTLLKRLIFTLDKKQIIESSDDLLRFTLKRSGNTEIAENFTISTTATGAFNLPATLTIAENASSNFLYVNPIDNASYEGDRDIEIQAIGSGYAEELVNLKLLDDEKVILTLSHPETYNTTVGSTIPFTLNASFSVNSDQVIDISTDKSGRLALPSTVTLLAGTQSVSFDASIKDTGAINKATAANVFAKADGYITAIKDIQLGSINIPNFTLDISPSQISEGDGIKASYFTLRRTDHLDKTATVKISASIANQLILPSEILYKVGESEKTFNIGAVNNSEVEGERTVTVTSQIKFDGCACVDANDINASVSSDITILDNDGLALSVKISPSTIKAGAVNNKLIVSRNTNNPTILQDPVEVTLSNDLAHIVELPSTVTIPAGEKSVELSFNTSIDPNQTGDESVRIQAEATDYTTGYGWILISNQNKPDASIIDITTIETPEAGQTITVHTFIQNQGNVSFPTNSKIDYYLSKTANIGILKPFVSTIINKAIAVDATYEHIEDVELPNFSGDYHLIAAINSDYSITELDYENNQNQIALSLSPAYAVQISLNKSVYNTNERVEVSGTAKTASGDNVPNAEIALKIENTEFKKDYTITTDASGNFVFEYLPFENENGSYNVTACFPGEAIAPQASFELLGFEIIGKPQFIKWETLANTSLGKELRLKNNTNTRLTGVMINIPEGSEFSIDQTPMDIEPGATIVFPFDVVSMDASAELKYTEFKLKIESNEGALYSERAYYYCKNQVSKLVANPISINTTMAKDETRLYEFTIKNVGAVNAENVELLLPDLDWLRLHSQPLIASIKPDEEIKIVLEFKPTVKEQVNVPITGNLVAKQTTGPWLSIPFKLETVSESTGKLIVDATDEYTYNTSSAPHLEGAKVVVKHPFTGAIIAEGFTDASGLFEIPDINEGWYVVNVTAEKHNPYQNNILVDPGKDTRVTAFLPYQAVTYSWDVQPIEILDEYDITLQVKFETNVPLPVIVMEIDNPKLDLNPGESRMTYITVTNHGLIAAQNVSISTGEADGYTIKPLITSLDVLNAKSAVTVPVLIKNIIGTERPSGLGKASATKAGGGSCNVPVTLRAVYICDTEKEMFAFTAYVNTCASTGGGGGPIIVDGCYSCGPGGVSGGGGGTGTGFGPGSGTSTLTSFPDFCDPCLNAVTSTVLSCNPYTSALSCAFSMLTSTGLVGFGKAAVGCVKGRIGCALAIIDLRHCFPSFGGGGSSGSLKTNASKASLAGSGGNFDFIFEDFEKISEAEVAQEDLLSEYFQNEDLESNNDYLALFLNTIGAVLDSEGVLTSEDILALKNDMAETSISEAYIDSFVNRWNTSVAAWNANVLSPNAQYPNIIDKTKIDNYNQIKADLVSHAFTRGFVSVADMYNSDLVAMDEFIKAKSEDEASVCATVTIEFPQRLTMTREAFEGTLNINNASAKSITEIHLDLVVKDENGENKTHLFQINKEEFLNGNGTVNSDESGQGLVIFIPTKEAAPEVAKSYSFGGILSYFDPEIGEKVSITLNPVTLEVNPSPDLILHYFMQRDILGDDALTEDVIEPSIPAELSLMIINDGFGLANDVNVESMQPKIVDNEKGLLINFEMIGSNFNNEPTQMGLLNVDFGDIQPKTAAVGQWYFTSSLIGHFVEYDVKVNHTSSFGNANLSLIKGAYIHELVRSVKAYGDNSDDISDFLVNDMSDVYDTPDMIYLSNGTSEAVSKAEAVSIVEAVTPGTLTAKIQINPITTGWNYGNILDESAANYKLEKVIRDRDNFEIPSQNFWQTHVTLKDGLNPKYENKLHVLDKITAVETYTLYFTPIDGDIPKIVEFIDAPAEYNTVPVELVTVEFNKEIDFNTFTTDNIVLIHQGVEVPVENILIGKINPTTFSINIEDVTAQSGYYELTVQALGIKDLVGNEGKDGKKIGWLQFINELGILKFESDQLKKNPVNSIDVIFNKPIRTEEFTEDKITINDAAVNGLTIDKIDDYNYSISGINPLNEDNGEYTMAIDVTNIKATDGISGLALQTFTWEVDNNLPKVESIQRVSQGAIDSQIITALEIELSRPIVSDIEASAFHFTKNGQDISIPITIQKIDDLHYSVLGLGGDTSSNGTYRVTIDQTSFRDENDNLGEGIAETSWTVRLDAIVAISNLKLTPDRGISDTDNITSGNDVQLFYTTLLDNVTVEVYELLATSEKLIDTQFRAETGTHGISLTSYTGAKKFKVVATDAEGRRSNAEILTAYLDYTDIIIDIELVDELSNDCSDFDYINVKFSEDIDENTFDSDAFNLKVTGISIPKNNVTIEKVTDKYYILNGIESPIDGNVVLEIDKTKIAKKLSGLSGFSTESAILGSAENYVVSISGEENPVLLDTYEYTADANMSKYEWIIINGEILSTDNNKVSVKWNKLGAQSLILRYQTPLGCTLTETIDVMVDYISLGVDDDEVVADKNFISPVPNQGKFSIHTNFILSDCTLAIFDVTGKQIYQENDINTMRKVKEVDVNLSSGSYFLILSNSEEKLHFKFVIH</sequence>
<proteinExistence type="predicted"/>
<dbReference type="InterPro" id="IPR013783">
    <property type="entry name" value="Ig-like_fold"/>
</dbReference>
<comment type="caution">
    <text evidence="4">The sequence shown here is derived from an EMBL/GenBank/DDBJ whole genome shotgun (WGS) entry which is preliminary data.</text>
</comment>
<dbReference type="NCBIfam" id="TIGR04183">
    <property type="entry name" value="Por_Secre_tail"/>
    <property type="match status" value="1"/>
</dbReference>
<keyword evidence="5" id="KW-1185">Reference proteome</keyword>
<protein>
    <submittedName>
        <fullName evidence="4">T9SS type A sorting domain-containing protein</fullName>
    </submittedName>
</protein>
<dbReference type="SUPFAM" id="SSF49384">
    <property type="entry name" value="Carbohydrate-binding domain"/>
    <property type="match status" value="1"/>
</dbReference>
<feature type="chain" id="PRO_5046201064" evidence="2">
    <location>
        <begin position="20"/>
        <end position="2780"/>
    </location>
</feature>
<dbReference type="Gene3D" id="2.60.40.680">
    <property type="match status" value="1"/>
</dbReference>
<feature type="signal peptide" evidence="2">
    <location>
        <begin position="1"/>
        <end position="19"/>
    </location>
</feature>
<organism evidence="4 5">
    <name type="scientific">Algibacter miyuki</name>
    <dbReference type="NCBI Taxonomy" id="1306933"/>
    <lineage>
        <taxon>Bacteria</taxon>
        <taxon>Pseudomonadati</taxon>
        <taxon>Bacteroidota</taxon>
        <taxon>Flavobacteriia</taxon>
        <taxon>Flavobacteriales</taxon>
        <taxon>Flavobacteriaceae</taxon>
        <taxon>Algibacter</taxon>
    </lineage>
</organism>
<gene>
    <name evidence="4" type="ORF">ACFFU1_10805</name>
</gene>
<dbReference type="InterPro" id="IPR038081">
    <property type="entry name" value="CalX-like_sf"/>
</dbReference>
<feature type="domain" description="Secretion system C-terminal sorting" evidence="3">
    <location>
        <begin position="2707"/>
        <end position="2779"/>
    </location>
</feature>